<evidence type="ECO:0000313" key="2">
    <source>
        <dbReference type="EMBL" id="KIA77214.1"/>
    </source>
</evidence>
<dbReference type="AlphaFoldDB" id="A0A0C1EL94"/>
<keyword evidence="1" id="KW-0472">Membrane</keyword>
<organism evidence="2 3">
    <name type="scientific">Parachlamydia acanthamoebae</name>
    <dbReference type="NCBI Taxonomy" id="83552"/>
    <lineage>
        <taxon>Bacteria</taxon>
        <taxon>Pseudomonadati</taxon>
        <taxon>Chlamydiota</taxon>
        <taxon>Chlamydiia</taxon>
        <taxon>Parachlamydiales</taxon>
        <taxon>Parachlamydiaceae</taxon>
        <taxon>Parachlamydia</taxon>
    </lineage>
</organism>
<reference evidence="2 3" key="1">
    <citation type="journal article" date="2014" name="Mol. Biol. Evol.">
        <title>Massive expansion of Ubiquitination-related gene families within the Chlamydiae.</title>
        <authorList>
            <person name="Domman D."/>
            <person name="Collingro A."/>
            <person name="Lagkouvardos I."/>
            <person name="Gehre L."/>
            <person name="Weinmaier T."/>
            <person name="Rattei T."/>
            <person name="Subtil A."/>
            <person name="Horn M."/>
        </authorList>
    </citation>
    <scope>NUCLEOTIDE SEQUENCE [LARGE SCALE GENOMIC DNA]</scope>
    <source>
        <strain evidence="2 3">OEW1</strain>
    </source>
</reference>
<protein>
    <submittedName>
        <fullName evidence="2">Uncharacterized protein</fullName>
    </submittedName>
</protein>
<dbReference type="EMBL" id="JSAM01000088">
    <property type="protein sequence ID" value="KIA77214.1"/>
    <property type="molecule type" value="Genomic_DNA"/>
</dbReference>
<evidence type="ECO:0000313" key="3">
    <source>
        <dbReference type="Proteomes" id="UP000031307"/>
    </source>
</evidence>
<comment type="caution">
    <text evidence="2">The sequence shown here is derived from an EMBL/GenBank/DDBJ whole genome shotgun (WGS) entry which is preliminary data.</text>
</comment>
<name>A0A0C1EL94_9BACT</name>
<proteinExistence type="predicted"/>
<keyword evidence="1" id="KW-0812">Transmembrane</keyword>
<evidence type="ECO:0000256" key="1">
    <source>
        <dbReference type="SAM" id="Phobius"/>
    </source>
</evidence>
<gene>
    <name evidence="2" type="ORF">DB43_GS00200</name>
</gene>
<dbReference type="Proteomes" id="UP000031307">
    <property type="component" value="Unassembled WGS sequence"/>
</dbReference>
<keyword evidence="1" id="KW-1133">Transmembrane helix</keyword>
<feature type="transmembrane region" description="Helical" evidence="1">
    <location>
        <begin position="20"/>
        <end position="39"/>
    </location>
</feature>
<dbReference type="PATRIC" id="fig|83552.4.peg.1645"/>
<accession>A0A0C1EL94</accession>
<sequence>MCGTGHYLIPLLEESNFESFSIHGSYACIFISTGLFCLLTTKKETIHALLIIKKIITQTINPIREQ</sequence>